<dbReference type="InterPro" id="IPR011701">
    <property type="entry name" value="MFS"/>
</dbReference>
<feature type="transmembrane region" description="Helical" evidence="8">
    <location>
        <begin position="246"/>
        <end position="266"/>
    </location>
</feature>
<feature type="transmembrane region" description="Helical" evidence="8">
    <location>
        <begin position="58"/>
        <end position="82"/>
    </location>
</feature>
<keyword evidence="6 8" id="KW-0472">Membrane</keyword>
<dbReference type="SUPFAM" id="SSF103473">
    <property type="entry name" value="MFS general substrate transporter"/>
    <property type="match status" value="1"/>
</dbReference>
<reference evidence="10 11" key="1">
    <citation type="journal article" date="2019" name="Int. J. Syst. Evol. Microbiol.">
        <title>The Global Catalogue of Microorganisms (GCM) 10K type strain sequencing project: providing services to taxonomists for standard genome sequencing and annotation.</title>
        <authorList>
            <consortium name="The Broad Institute Genomics Platform"/>
            <consortium name="The Broad Institute Genome Sequencing Center for Infectious Disease"/>
            <person name="Wu L."/>
            <person name="Ma J."/>
        </authorList>
    </citation>
    <scope>NUCLEOTIDE SEQUENCE [LARGE SCALE GENOMIC DNA]</scope>
    <source>
        <strain evidence="10 11">Q85</strain>
    </source>
</reference>
<keyword evidence="3" id="KW-1003">Cell membrane</keyword>
<feature type="transmembrane region" description="Helical" evidence="8">
    <location>
        <begin position="278"/>
        <end position="296"/>
    </location>
</feature>
<comment type="subcellular location">
    <subcellularLocation>
        <location evidence="1">Cell membrane</location>
        <topology evidence="1">Multi-pass membrane protein</topology>
    </subcellularLocation>
</comment>
<evidence type="ECO:0000256" key="8">
    <source>
        <dbReference type="SAM" id="Phobius"/>
    </source>
</evidence>
<evidence type="ECO:0000256" key="6">
    <source>
        <dbReference type="ARBA" id="ARBA00023136"/>
    </source>
</evidence>
<evidence type="ECO:0000256" key="3">
    <source>
        <dbReference type="ARBA" id="ARBA00022475"/>
    </source>
</evidence>
<gene>
    <name evidence="10" type="ORF">ACFQMK_01840</name>
</gene>
<sequence>MTDETRATTDAGSRSSAPGPGRATLWVILASATLTVMAGAILGPIVPAIQSNLGVSESLAGLIITTHGALIVAVSPVAGWVIDRVGPRRPFVAGLLLYGAGGGAGLVVDSFAPLLASRAVLGIGVAFVYVGVTVLIYDCYEGRRMSRALGLRSSANSVGAVVWPLVGGGLGTLSWQAPFGVYLIAVPLGVVAAATVPETGRSAAGESDGHGADGPDATDDGDEDGADGVTGVLAALRRRPGLLSVYLLYFAANALLYAIVVFYPGLLEGIGLTSSLSISLYLAANGAAGGTSAALYDRLVERTGRHALVGAAVALWVVAFAFAAAADSALTAVPAVVAFGLGQGLVFPASFAWIEALAPAARQGQYSSYLASAGYTGQFVSPVLFGPLVPAFGVRGVFVAAAALSAAGGVAFAVALTRR</sequence>
<dbReference type="GO" id="GO:0005886">
    <property type="term" value="C:plasma membrane"/>
    <property type="evidence" value="ECO:0007669"/>
    <property type="project" value="UniProtKB-SubCell"/>
</dbReference>
<dbReference type="Pfam" id="PF07690">
    <property type="entry name" value="MFS_1"/>
    <property type="match status" value="1"/>
</dbReference>
<feature type="transmembrane region" description="Helical" evidence="8">
    <location>
        <begin position="366"/>
        <end position="385"/>
    </location>
</feature>
<dbReference type="InterPro" id="IPR050171">
    <property type="entry name" value="MFS_Transporters"/>
</dbReference>
<dbReference type="EMBL" id="JBHSZZ010000007">
    <property type="protein sequence ID" value="MFC7185658.1"/>
    <property type="molecule type" value="Genomic_DNA"/>
</dbReference>
<feature type="transmembrane region" description="Helical" evidence="8">
    <location>
        <begin position="332"/>
        <end position="354"/>
    </location>
</feature>
<evidence type="ECO:0000256" key="5">
    <source>
        <dbReference type="ARBA" id="ARBA00022989"/>
    </source>
</evidence>
<feature type="transmembrane region" description="Helical" evidence="8">
    <location>
        <begin position="149"/>
        <end position="167"/>
    </location>
</feature>
<keyword evidence="4 8" id="KW-0812">Transmembrane</keyword>
<evidence type="ECO:0000256" key="2">
    <source>
        <dbReference type="ARBA" id="ARBA00022448"/>
    </source>
</evidence>
<feature type="domain" description="Major facilitator superfamily (MFS) profile" evidence="9">
    <location>
        <begin position="24"/>
        <end position="419"/>
    </location>
</feature>
<feature type="transmembrane region" description="Helical" evidence="8">
    <location>
        <begin position="397"/>
        <end position="416"/>
    </location>
</feature>
<evidence type="ECO:0000256" key="4">
    <source>
        <dbReference type="ARBA" id="ARBA00022692"/>
    </source>
</evidence>
<organism evidence="10 11">
    <name type="scientific">Halorubrum yunnanense</name>
    <dbReference type="NCBI Taxonomy" id="1526162"/>
    <lineage>
        <taxon>Archaea</taxon>
        <taxon>Methanobacteriati</taxon>
        <taxon>Methanobacteriota</taxon>
        <taxon>Stenosarchaea group</taxon>
        <taxon>Halobacteria</taxon>
        <taxon>Halobacteriales</taxon>
        <taxon>Haloferacaceae</taxon>
        <taxon>Halorubrum</taxon>
    </lineage>
</organism>
<feature type="transmembrane region" description="Helical" evidence="8">
    <location>
        <begin position="91"/>
        <end position="108"/>
    </location>
</feature>
<dbReference type="InterPro" id="IPR020846">
    <property type="entry name" value="MFS_dom"/>
</dbReference>
<dbReference type="PANTHER" id="PTHR23517">
    <property type="entry name" value="RESISTANCE PROTEIN MDTM, PUTATIVE-RELATED-RELATED"/>
    <property type="match status" value="1"/>
</dbReference>
<dbReference type="Proteomes" id="UP001596390">
    <property type="component" value="Unassembled WGS sequence"/>
</dbReference>
<dbReference type="CDD" id="cd17473">
    <property type="entry name" value="MFS_arabinose_efflux_permease_like"/>
    <property type="match status" value="1"/>
</dbReference>
<feature type="transmembrane region" description="Helical" evidence="8">
    <location>
        <begin position="114"/>
        <end position="137"/>
    </location>
</feature>
<accession>A0ABD5Y876</accession>
<keyword evidence="2" id="KW-0813">Transport</keyword>
<dbReference type="PROSITE" id="PS50850">
    <property type="entry name" value="MFS"/>
    <property type="match status" value="1"/>
</dbReference>
<name>A0ABD5Y876_9EURY</name>
<evidence type="ECO:0000256" key="1">
    <source>
        <dbReference type="ARBA" id="ARBA00004651"/>
    </source>
</evidence>
<keyword evidence="11" id="KW-1185">Reference proteome</keyword>
<evidence type="ECO:0000313" key="11">
    <source>
        <dbReference type="Proteomes" id="UP001596390"/>
    </source>
</evidence>
<comment type="caution">
    <text evidence="10">The sequence shown here is derived from an EMBL/GenBank/DDBJ whole genome shotgun (WGS) entry which is preliminary data.</text>
</comment>
<dbReference type="InterPro" id="IPR036259">
    <property type="entry name" value="MFS_trans_sf"/>
</dbReference>
<feature type="transmembrane region" description="Helical" evidence="8">
    <location>
        <begin position="179"/>
        <end position="196"/>
    </location>
</feature>
<dbReference type="Gene3D" id="1.20.1250.20">
    <property type="entry name" value="MFS general substrate transporter like domains"/>
    <property type="match status" value="1"/>
</dbReference>
<feature type="transmembrane region" description="Helical" evidence="8">
    <location>
        <begin position="23"/>
        <end position="46"/>
    </location>
</feature>
<evidence type="ECO:0000259" key="9">
    <source>
        <dbReference type="PROSITE" id="PS50850"/>
    </source>
</evidence>
<evidence type="ECO:0000313" key="10">
    <source>
        <dbReference type="EMBL" id="MFC7185658.1"/>
    </source>
</evidence>
<protein>
    <submittedName>
        <fullName evidence="10">MFS transporter</fullName>
    </submittedName>
</protein>
<dbReference type="AlphaFoldDB" id="A0ABD5Y876"/>
<feature type="region of interest" description="Disordered" evidence="7">
    <location>
        <begin position="201"/>
        <end position="223"/>
    </location>
</feature>
<keyword evidence="5 8" id="KW-1133">Transmembrane helix</keyword>
<evidence type="ECO:0000256" key="7">
    <source>
        <dbReference type="SAM" id="MobiDB-lite"/>
    </source>
</evidence>
<feature type="transmembrane region" description="Helical" evidence="8">
    <location>
        <begin position="308"/>
        <end position="326"/>
    </location>
</feature>
<dbReference type="RefSeq" id="WP_267662639.1">
    <property type="nucleotide sequence ID" value="NZ_JAODIX010000007.1"/>
</dbReference>
<proteinExistence type="predicted"/>